<dbReference type="Proteomes" id="UP000006158">
    <property type="component" value="Chromosome"/>
</dbReference>
<feature type="transmembrane region" description="Helical" evidence="2">
    <location>
        <begin position="176"/>
        <end position="197"/>
    </location>
</feature>
<dbReference type="InterPro" id="IPR015943">
    <property type="entry name" value="WD40/YVTN_repeat-like_dom_sf"/>
</dbReference>
<dbReference type="SUPFAM" id="SSF50998">
    <property type="entry name" value="Quinoprotein alcohol dehydrogenase-like"/>
    <property type="match status" value="1"/>
</dbReference>
<feature type="transmembrane region" description="Helical" evidence="2">
    <location>
        <begin position="103"/>
        <end position="123"/>
    </location>
</feature>
<reference evidence="4 5" key="1">
    <citation type="journal article" date="2007" name="Genome Biol.">
        <title>Interrupted coding sequences in Mycobacterium smegmatis: authentic mutations or sequencing errors?</title>
        <authorList>
            <person name="Deshayes C."/>
            <person name="Perrodou E."/>
            <person name="Gallien S."/>
            <person name="Euphrasie D."/>
            <person name="Schaeffer C."/>
            <person name="Van-Dorsselaer A."/>
            <person name="Poch O."/>
            <person name="Lecompte O."/>
            <person name="Reyrat J.M."/>
        </authorList>
    </citation>
    <scope>NUCLEOTIDE SEQUENCE [LARGE SCALE GENOMIC DNA]</scope>
    <source>
        <strain evidence="5">ATCC 700084 / mc(2)155</strain>
    </source>
</reference>
<evidence type="ECO:0000313" key="4">
    <source>
        <dbReference type="EMBL" id="AFP38077.1"/>
    </source>
</evidence>
<dbReference type="Gene3D" id="2.130.10.10">
    <property type="entry name" value="YVTN repeat-like/Quinoprotein amine dehydrogenase"/>
    <property type="match status" value="1"/>
</dbReference>
<evidence type="ECO:0000256" key="1">
    <source>
        <dbReference type="SAM" id="MobiDB-lite"/>
    </source>
</evidence>
<keyword evidence="2" id="KW-1133">Transmembrane helix</keyword>
<evidence type="ECO:0000256" key="2">
    <source>
        <dbReference type="SAM" id="Phobius"/>
    </source>
</evidence>
<organism evidence="4 5">
    <name type="scientific">Mycolicibacterium smegmatis (strain ATCC 700084 / mc(2)155)</name>
    <name type="common">Mycobacterium smegmatis</name>
    <dbReference type="NCBI Taxonomy" id="246196"/>
    <lineage>
        <taxon>Bacteria</taxon>
        <taxon>Bacillati</taxon>
        <taxon>Actinomycetota</taxon>
        <taxon>Actinomycetes</taxon>
        <taxon>Mycobacteriales</taxon>
        <taxon>Mycobacteriaceae</taxon>
        <taxon>Mycolicibacterium</taxon>
    </lineage>
</organism>
<dbReference type="AlphaFoldDB" id="I7FYI9"/>
<accession>I7FYI9</accession>
<gene>
    <name evidence="4" type="ordered locus">MSMEI_1604</name>
</gene>
<keyword evidence="2" id="KW-0472">Membrane</keyword>
<feature type="transmembrane region" description="Helical" evidence="2">
    <location>
        <begin position="135"/>
        <end position="156"/>
    </location>
</feature>
<feature type="region of interest" description="Disordered" evidence="1">
    <location>
        <begin position="1"/>
        <end position="21"/>
    </location>
</feature>
<dbReference type="InterPro" id="IPR011047">
    <property type="entry name" value="Quinoprotein_ADH-like_sf"/>
</dbReference>
<reference evidence="4 5" key="2">
    <citation type="journal article" date="2009" name="Genome Res.">
        <title>Ortho-proteogenomics: multiple proteomes investigation through orthology and a new MS-based protocol.</title>
        <authorList>
            <person name="Gallien S."/>
            <person name="Perrodou E."/>
            <person name="Carapito C."/>
            <person name="Deshayes C."/>
            <person name="Reyrat J.M."/>
            <person name="Van Dorsselaer A."/>
            <person name="Poch O."/>
            <person name="Schaeffer C."/>
            <person name="Lecompte O."/>
        </authorList>
    </citation>
    <scope>NUCLEOTIDE SEQUENCE [LARGE SCALE GENOMIC DNA]</scope>
    <source>
        <strain evidence="5">ATCC 700084 / mc(2)155</strain>
    </source>
</reference>
<name>I7FYI9_MYCS2</name>
<dbReference type="SUPFAM" id="SSF69304">
    <property type="entry name" value="Tricorn protease N-terminal domain"/>
    <property type="match status" value="1"/>
</dbReference>
<protein>
    <recommendedName>
        <fullName evidence="3">Pyrrolo-quinoline quinone repeat domain-containing protein</fullName>
    </recommendedName>
</protein>
<dbReference type="Pfam" id="PF13360">
    <property type="entry name" value="PQQ_2"/>
    <property type="match status" value="1"/>
</dbReference>
<keyword evidence="2" id="KW-0812">Transmembrane</keyword>
<feature type="transmembrane region" description="Helical" evidence="2">
    <location>
        <begin position="53"/>
        <end position="74"/>
    </location>
</feature>
<dbReference type="PATRIC" id="fig|246196.56.peg.1655"/>
<feature type="domain" description="Pyrrolo-quinoline quinone repeat" evidence="3">
    <location>
        <begin position="291"/>
        <end position="451"/>
    </location>
</feature>
<dbReference type="InterPro" id="IPR002372">
    <property type="entry name" value="PQQ_rpt_dom"/>
</dbReference>
<evidence type="ECO:0000259" key="3">
    <source>
        <dbReference type="Pfam" id="PF13360"/>
    </source>
</evidence>
<feature type="transmembrane region" description="Helical" evidence="2">
    <location>
        <begin position="204"/>
        <end position="226"/>
    </location>
</feature>
<evidence type="ECO:0000313" key="5">
    <source>
        <dbReference type="Proteomes" id="UP000006158"/>
    </source>
</evidence>
<dbReference type="KEGG" id="msg:MSMEI_1604"/>
<feature type="compositionally biased region" description="Polar residues" evidence="1">
    <location>
        <begin position="1"/>
        <end position="12"/>
    </location>
</feature>
<dbReference type="EMBL" id="CP001663">
    <property type="protein sequence ID" value="AFP38077.1"/>
    <property type="molecule type" value="Genomic_DNA"/>
</dbReference>
<proteinExistence type="predicted"/>
<sequence>MGMVGSSRSTLSVLPPGAAAPQRCRPTYRVHVNMARVGREEIADRIRTVLRPVATVSAGAALVLLVWAALLGLWSRLVSPRSMAEQDWYPTGLHRWGESLPNGLAIATTGVALVLLGAIAYSIRRGRTDGYRPAAPAVWAAVLALLFFAFFTRGIPEYYSVVMGNYPVTTALPFGVTAWFLSVAGAVATLLGASAFWRLRREHVRLVAVGAVIAVVAAAGVTVGALRSGDDGRFVDATRAPGAPGDSAPAFPGELGTRSFTVSVPDAFTDNPAQPVYSIAPGGQGFVVYHAGRVTAYGADGAERWHYNRTGPGGVSVAGMRVFDDGQTVVMFVDDALVALDATTGEQLWSSMDPGLVYAVSQQSGFNLDSPFAIVREAAAWTRYDTRTGTRMWTVPVPDERCEYPPREADTRNWVVTVSRCRSGEDVGIRVYVLDPETGQIRSDREIMRGGEDLMAIATPANDDGIFMQFAGAGAPASALSAMSYVNVADDTVTALPEEFAGEPSFGPSGAFLATGPRGREVTRFGVDGRRLCTVTDDVRGARTEVPGEGRGLAYASFDSGFVIADRLGGLRTFDATCAQTGGIPEAAADIATDVAVSGFLPVPGAVLVLRRDGSALQIDGYTAG</sequence>